<dbReference type="Gene3D" id="1.10.275.10">
    <property type="entry name" value="Fumarase/aspartase (N-terminal domain)"/>
    <property type="match status" value="1"/>
</dbReference>
<comment type="caution">
    <text evidence="2">The sequence shown here is derived from an EMBL/GenBank/DDBJ whole genome shotgun (WGS) entry which is preliminary data.</text>
</comment>
<evidence type="ECO:0000313" key="2">
    <source>
        <dbReference type="EMBL" id="MFC4535914.1"/>
    </source>
</evidence>
<dbReference type="SUPFAM" id="SSF48557">
    <property type="entry name" value="L-aspartase-like"/>
    <property type="match status" value="1"/>
</dbReference>
<accession>A0ABV9CRH4</accession>
<organism evidence="2 3">
    <name type="scientific">Sphaerisporangium dianthi</name>
    <dbReference type="NCBI Taxonomy" id="1436120"/>
    <lineage>
        <taxon>Bacteria</taxon>
        <taxon>Bacillati</taxon>
        <taxon>Actinomycetota</taxon>
        <taxon>Actinomycetes</taxon>
        <taxon>Streptosporangiales</taxon>
        <taxon>Streptosporangiaceae</taxon>
        <taxon>Sphaerisporangium</taxon>
    </lineage>
</organism>
<dbReference type="InterPro" id="IPR022313">
    <property type="entry name" value="Phe/His_NH3-lyase_AS"/>
</dbReference>
<name>A0ABV9CRH4_9ACTN</name>
<keyword evidence="1 2" id="KW-0456">Lyase</keyword>
<keyword evidence="3" id="KW-1185">Reference proteome</keyword>
<dbReference type="RefSeq" id="WP_380849397.1">
    <property type="nucleotide sequence ID" value="NZ_JBHSFP010000037.1"/>
</dbReference>
<dbReference type="InterPro" id="IPR008948">
    <property type="entry name" value="L-Aspartase-like"/>
</dbReference>
<dbReference type="EMBL" id="JBHSFP010000037">
    <property type="protein sequence ID" value="MFC4535914.1"/>
    <property type="molecule type" value="Genomic_DNA"/>
</dbReference>
<protein>
    <submittedName>
        <fullName evidence="2">Aromatic amino acid lyase</fullName>
    </submittedName>
</protein>
<gene>
    <name evidence="2" type="ORF">ACFO60_34550</name>
</gene>
<dbReference type="PROSITE" id="PS00488">
    <property type="entry name" value="PAL_HISTIDASE"/>
    <property type="match status" value="1"/>
</dbReference>
<proteinExistence type="predicted"/>
<dbReference type="Gene3D" id="1.20.200.10">
    <property type="entry name" value="Fumarase/aspartase (Central domain)"/>
    <property type="match status" value="1"/>
</dbReference>
<dbReference type="InterPro" id="IPR001106">
    <property type="entry name" value="Aromatic_Lyase"/>
</dbReference>
<dbReference type="Proteomes" id="UP001596004">
    <property type="component" value="Unassembled WGS sequence"/>
</dbReference>
<dbReference type="PANTHER" id="PTHR10362">
    <property type="entry name" value="HISTIDINE AMMONIA-LYASE"/>
    <property type="match status" value="1"/>
</dbReference>
<reference evidence="3" key="1">
    <citation type="journal article" date="2019" name="Int. J. Syst. Evol. Microbiol.">
        <title>The Global Catalogue of Microorganisms (GCM) 10K type strain sequencing project: providing services to taxonomists for standard genome sequencing and annotation.</title>
        <authorList>
            <consortium name="The Broad Institute Genomics Platform"/>
            <consortium name="The Broad Institute Genome Sequencing Center for Infectious Disease"/>
            <person name="Wu L."/>
            <person name="Ma J."/>
        </authorList>
    </citation>
    <scope>NUCLEOTIDE SEQUENCE [LARGE SCALE GENOMIC DNA]</scope>
    <source>
        <strain evidence="3">CGMCC 4.7132</strain>
    </source>
</reference>
<dbReference type="Pfam" id="PF00221">
    <property type="entry name" value="Lyase_aromatic"/>
    <property type="match status" value="1"/>
</dbReference>
<dbReference type="GO" id="GO:0016829">
    <property type="term" value="F:lyase activity"/>
    <property type="evidence" value="ECO:0007669"/>
    <property type="project" value="UniProtKB-KW"/>
</dbReference>
<evidence type="ECO:0000313" key="3">
    <source>
        <dbReference type="Proteomes" id="UP001596004"/>
    </source>
</evidence>
<evidence type="ECO:0000256" key="1">
    <source>
        <dbReference type="ARBA" id="ARBA00023239"/>
    </source>
</evidence>
<sequence length="516" mass="53719">MTALDSARLAPPDSLAAVLDAAAFDAVLPPCDAGDAARMREGAATLAKALAAEAPVYGVTRGFGPFVVYEADESEFAQGKGLISHLASGQGRPLDPDVCRLVVWLRLMSMRQGYSAVSPEFWQVLADLWNRGFTPAIPRDGTVSASGDLQPLAHAALCHAGTGEAWSRTADGRWELVPAATALRAAGGKAIEWPAREALAFVNGGSVGLAVAIRNHQHVVRLNRAVAMLTARIVDLLGATHEAYAAGIGVVRGQLGQLRVAEWIRQDLPEGAVRDPDRPLQEPYSVRCVPQIAGAVLDQLDAAEAVLLREATGCTDNPICYEGELLHGGNFHAMPVGLSSDQIGLCLQQVAFLAERQLALVCAPPTNGGLPPMLTPRPGAGSGLAGVQISATSFVSRIRQLVYPSSLTALPTNGGNQDHVPMALNGANAVSEAVELAWHVVGSLAVGVTQLAALTGRADGEAGLWAELSRVSPPLGADRPLAAEVRRAAALVDEHVAGRLRGEGAGLPGHASISDR</sequence>
<dbReference type="InterPro" id="IPR024083">
    <property type="entry name" value="Fumarase/histidase_N"/>
</dbReference>